<dbReference type="GO" id="GO:0003700">
    <property type="term" value="F:DNA-binding transcription factor activity"/>
    <property type="evidence" value="ECO:0007669"/>
    <property type="project" value="InterPro"/>
</dbReference>
<gene>
    <name evidence="3" type="ORF">KVV02_006680</name>
</gene>
<feature type="compositionally biased region" description="Low complexity" evidence="1">
    <location>
        <begin position="792"/>
        <end position="801"/>
    </location>
</feature>
<feature type="compositionally biased region" description="Basic and acidic residues" evidence="1">
    <location>
        <begin position="279"/>
        <end position="293"/>
    </location>
</feature>
<feature type="region of interest" description="Disordered" evidence="1">
    <location>
        <begin position="883"/>
        <end position="1056"/>
    </location>
</feature>
<feature type="compositionally biased region" description="Low complexity" evidence="1">
    <location>
        <begin position="423"/>
        <end position="479"/>
    </location>
</feature>
<protein>
    <recommendedName>
        <fullName evidence="2">BZIP domain-containing protein</fullName>
    </recommendedName>
</protein>
<feature type="compositionally biased region" description="Polar residues" evidence="1">
    <location>
        <begin position="295"/>
        <end position="305"/>
    </location>
</feature>
<organism evidence="3 4">
    <name type="scientific">Mortierella alpina</name>
    <name type="common">Oleaginous fungus</name>
    <name type="synonym">Mortierella renispora</name>
    <dbReference type="NCBI Taxonomy" id="64518"/>
    <lineage>
        <taxon>Eukaryota</taxon>
        <taxon>Fungi</taxon>
        <taxon>Fungi incertae sedis</taxon>
        <taxon>Mucoromycota</taxon>
        <taxon>Mortierellomycotina</taxon>
        <taxon>Mortierellomycetes</taxon>
        <taxon>Mortierellales</taxon>
        <taxon>Mortierellaceae</taxon>
        <taxon>Mortierella</taxon>
    </lineage>
</organism>
<name>A0A9P8A3B2_MORAP</name>
<feature type="compositionally biased region" description="Low complexity" evidence="1">
    <location>
        <begin position="363"/>
        <end position="384"/>
    </location>
</feature>
<feature type="compositionally biased region" description="Low complexity" evidence="1">
    <location>
        <begin position="486"/>
        <end position="496"/>
    </location>
</feature>
<feature type="compositionally biased region" description="Polar residues" evidence="1">
    <location>
        <begin position="1035"/>
        <end position="1056"/>
    </location>
</feature>
<proteinExistence type="predicted"/>
<evidence type="ECO:0000256" key="1">
    <source>
        <dbReference type="SAM" id="MobiDB-lite"/>
    </source>
</evidence>
<feature type="compositionally biased region" description="Basic and acidic residues" evidence="1">
    <location>
        <begin position="235"/>
        <end position="249"/>
    </location>
</feature>
<dbReference type="Gene3D" id="1.20.5.170">
    <property type="match status" value="1"/>
</dbReference>
<dbReference type="SUPFAM" id="SSF57959">
    <property type="entry name" value="Leucine zipper domain"/>
    <property type="match status" value="1"/>
</dbReference>
<dbReference type="InterPro" id="IPR046347">
    <property type="entry name" value="bZIP_sf"/>
</dbReference>
<feature type="region of interest" description="Disordered" evidence="1">
    <location>
        <begin position="725"/>
        <end position="839"/>
    </location>
</feature>
<feature type="compositionally biased region" description="Polar residues" evidence="1">
    <location>
        <begin position="946"/>
        <end position="974"/>
    </location>
</feature>
<feature type="region of interest" description="Disordered" evidence="1">
    <location>
        <begin position="547"/>
        <end position="713"/>
    </location>
</feature>
<dbReference type="InterPro" id="IPR004827">
    <property type="entry name" value="bZIP"/>
</dbReference>
<comment type="caution">
    <text evidence="3">The sequence shown here is derived from an EMBL/GenBank/DDBJ whole genome shotgun (WGS) entry which is preliminary data.</text>
</comment>
<sequence length="1056" mass="116086">MYTKASTTAEMTMFSATKVENMPSERHLNTVSWMETDTNTRPHPDSQRSSLHGPHQHRSQPPESDSDPSRVVIEVLASTAASGDEILSAKDECPQERRKRAIPEVRREPPTSWANRYQQPQPHHHYHHRSLNHRHSYPKYDRHMLTERSVSVDNDGKRHSLASKSLDMDSEKLTELRRPYRRHHGNAPYGGGGAELTSVSESELNDLEDAISPLRVSQGSGDDGTFKHACSPGPEGHHDTPTDSLDKISKAVPSHPPSGMLGPGPGPAPTPSLTLPPLRELDKVLGPEADHGRISNPQPRSQSSDPHLHQHFQQQRPQQQHGQSHSQYAQHSPSLASSQHGYKLHDPSSRFSSTGSLPDLYMSSPSAPPSTATSSSLSRTDSISNMDYLQSHSTSRALSSATGGTVPNAAETETVDPQQQQEPAPSSSTPAAAPNKNNNNNTTTTTATTTAAATAGAGAKEGSAKNNATAAENQQQQQQGRNSTKRAAQNRAAQRAFRQRKDLYVRELERKADLLQQAESKIARLSARNRELEELVFQAQQYRQGISPSPMVSPLPHHKQHAHNQDSPITGGSLDRGDRERGRESDREWEREREWAHRERSHNHADSIGGPPYDHFNASSVSRPALGRHSSHQHLRQAYNASSPPISSDAFKHLSLNNKLPSHLHDQPRPESDHEVDMQSRPSRHLHRHPSESSLNLSRAGSFPAPPTPLDSRIELASSSPVINNTSNTVMGAKASAPGSLGALPPSGPHDLSPLHHYPSSPLTPTHERIPPYSSQNPRGVSSMAGPNGPMSSSPTSEVSSYDLAKKRPSDGTIGWSGSNSGQGSDPYRSSPDAHPHHPYLTHHAVKKQASWSSLSDQRRLQHSLKKQPSWGSISEYRHSWRTKSVESPEMVSENARFGGGGAVPGLPRIPSQFSQRPPPPPTLHHHHHQQQHSSSGFEREYPSSPAASSFTYSPTSAHSQPHTQHGRQPSDYFNTPRAHGPATSKHDRHESSDMEIVQDSNSSTGHYGRQTAVYDADPYEMERDDHFVRKESIKSNMSVVESSPERSYNMQSEAC</sequence>
<dbReference type="EMBL" id="JAIFTL010000168">
    <property type="protein sequence ID" value="KAG9322065.1"/>
    <property type="molecule type" value="Genomic_DNA"/>
</dbReference>
<feature type="compositionally biased region" description="Polar residues" evidence="1">
    <location>
        <begin position="385"/>
        <end position="405"/>
    </location>
</feature>
<feature type="region of interest" description="Disordered" evidence="1">
    <location>
        <begin position="177"/>
        <end position="197"/>
    </location>
</feature>
<feature type="domain" description="BZIP" evidence="2">
    <location>
        <begin position="485"/>
        <end position="500"/>
    </location>
</feature>
<evidence type="ECO:0000259" key="2">
    <source>
        <dbReference type="PROSITE" id="PS00036"/>
    </source>
</evidence>
<feature type="compositionally biased region" description="Basic and acidic residues" evidence="1">
    <location>
        <begin position="575"/>
        <end position="605"/>
    </location>
</feature>
<accession>A0A9P8A3B2</accession>
<evidence type="ECO:0000313" key="4">
    <source>
        <dbReference type="Proteomes" id="UP000717515"/>
    </source>
</evidence>
<dbReference type="AlphaFoldDB" id="A0A9P8A3B2"/>
<feature type="compositionally biased region" description="Basic residues" evidence="1">
    <location>
        <begin position="122"/>
        <end position="133"/>
    </location>
</feature>
<dbReference type="PROSITE" id="PS00036">
    <property type="entry name" value="BZIP_BASIC"/>
    <property type="match status" value="1"/>
</dbReference>
<dbReference type="Proteomes" id="UP000717515">
    <property type="component" value="Unassembled WGS sequence"/>
</dbReference>
<feature type="compositionally biased region" description="Basic and acidic residues" evidence="1">
    <location>
        <begin position="1021"/>
        <end position="1034"/>
    </location>
</feature>
<reference evidence="3" key="1">
    <citation type="submission" date="2021-07" db="EMBL/GenBank/DDBJ databases">
        <title>Draft genome of Mortierella alpina, strain LL118, isolated from an aspen leaf litter sample.</title>
        <authorList>
            <person name="Yang S."/>
            <person name="Vinatzer B.A."/>
        </authorList>
    </citation>
    <scope>NUCLEOTIDE SEQUENCE</scope>
    <source>
        <strain evidence="3">LL118</strain>
    </source>
</reference>
<feature type="region of interest" description="Disordered" evidence="1">
    <location>
        <begin position="14"/>
        <end position="133"/>
    </location>
</feature>
<feature type="compositionally biased region" description="Low complexity" evidence="1">
    <location>
        <begin position="311"/>
        <end position="332"/>
    </location>
</feature>
<evidence type="ECO:0000313" key="3">
    <source>
        <dbReference type="EMBL" id="KAG9322065.1"/>
    </source>
</evidence>
<feature type="region of interest" description="Disordered" evidence="1">
    <location>
        <begin position="214"/>
        <end position="502"/>
    </location>
</feature>
<feature type="compositionally biased region" description="Basic and acidic residues" evidence="1">
    <location>
        <begin position="663"/>
        <end position="678"/>
    </location>
</feature>
<feature type="compositionally biased region" description="Low complexity" evidence="1">
    <location>
        <begin position="735"/>
        <end position="745"/>
    </location>
</feature>
<feature type="compositionally biased region" description="Basic and acidic residues" evidence="1">
    <location>
        <begin position="87"/>
        <end position="109"/>
    </location>
</feature>